<name>A0A1I3CI03_9FIRM</name>
<evidence type="ECO:0000256" key="4">
    <source>
        <dbReference type="ARBA" id="ARBA00022490"/>
    </source>
</evidence>
<dbReference type="GO" id="GO:0016740">
    <property type="term" value="F:transferase activity"/>
    <property type="evidence" value="ECO:0007669"/>
    <property type="project" value="UniProtKB-ARBA"/>
</dbReference>
<dbReference type="CDD" id="cd00775">
    <property type="entry name" value="LysRS_core"/>
    <property type="match status" value="1"/>
</dbReference>
<evidence type="ECO:0000259" key="15">
    <source>
        <dbReference type="PROSITE" id="PS50862"/>
    </source>
</evidence>
<dbReference type="SUPFAM" id="SSF50249">
    <property type="entry name" value="Nucleic acid-binding proteins"/>
    <property type="match status" value="1"/>
</dbReference>
<evidence type="ECO:0000256" key="1">
    <source>
        <dbReference type="ARBA" id="ARBA00004496"/>
    </source>
</evidence>
<dbReference type="GO" id="GO:0005524">
    <property type="term" value="F:ATP binding"/>
    <property type="evidence" value="ECO:0007669"/>
    <property type="project" value="UniProtKB-UniRule"/>
</dbReference>
<dbReference type="NCBIfam" id="TIGR00499">
    <property type="entry name" value="lysS_bact"/>
    <property type="match status" value="1"/>
</dbReference>
<dbReference type="SUPFAM" id="SSF55681">
    <property type="entry name" value="Class II aaRS and biotin synthetases"/>
    <property type="match status" value="1"/>
</dbReference>
<feature type="binding site" evidence="13">
    <location>
        <position position="410"/>
    </location>
    <ligand>
        <name>Mg(2+)</name>
        <dbReference type="ChEBI" id="CHEBI:18420"/>
        <label>1</label>
    </ligand>
</feature>
<dbReference type="Gene3D" id="2.40.50.140">
    <property type="entry name" value="Nucleic acid-binding proteins"/>
    <property type="match status" value="1"/>
</dbReference>
<dbReference type="GO" id="GO:0000049">
    <property type="term" value="F:tRNA binding"/>
    <property type="evidence" value="ECO:0007669"/>
    <property type="project" value="TreeGrafter"/>
</dbReference>
<evidence type="ECO:0000256" key="9">
    <source>
        <dbReference type="ARBA" id="ARBA00022842"/>
    </source>
</evidence>
<dbReference type="GO" id="GO:0140096">
    <property type="term" value="F:catalytic activity, acting on a protein"/>
    <property type="evidence" value="ECO:0007669"/>
    <property type="project" value="UniProtKB-ARBA"/>
</dbReference>
<dbReference type="GO" id="GO:0006430">
    <property type="term" value="P:lysyl-tRNA aminoacylation"/>
    <property type="evidence" value="ECO:0007669"/>
    <property type="project" value="UniProtKB-UniRule"/>
</dbReference>
<dbReference type="FunFam" id="3.30.930.10:FF:000001">
    <property type="entry name" value="Lysine--tRNA ligase"/>
    <property type="match status" value="1"/>
</dbReference>
<comment type="subunit">
    <text evidence="3 13">Homodimer.</text>
</comment>
<dbReference type="RefSeq" id="WP_093370797.1">
    <property type="nucleotide sequence ID" value="NZ_FOQA01000002.1"/>
</dbReference>
<dbReference type="PROSITE" id="PS50862">
    <property type="entry name" value="AA_TRNA_LIGASE_II"/>
    <property type="match status" value="1"/>
</dbReference>
<dbReference type="InterPro" id="IPR004365">
    <property type="entry name" value="NA-bd_OB_tRNA"/>
</dbReference>
<keyword evidence="11 13" id="KW-0030">Aminoacyl-tRNA synthetase</keyword>
<dbReference type="InterPro" id="IPR034762">
    <property type="entry name" value="Lys-tRNA-ligase_II_bac/euk"/>
</dbReference>
<evidence type="ECO:0000256" key="8">
    <source>
        <dbReference type="ARBA" id="ARBA00022840"/>
    </source>
</evidence>
<keyword evidence="6 13" id="KW-0479">Metal-binding</keyword>
<dbReference type="HAMAP" id="MF_00252">
    <property type="entry name" value="Lys_tRNA_synth_class2"/>
    <property type="match status" value="1"/>
</dbReference>
<dbReference type="InterPro" id="IPR002313">
    <property type="entry name" value="Lys-tRNA-ligase_II"/>
</dbReference>
<dbReference type="Pfam" id="PF00152">
    <property type="entry name" value="tRNA-synt_2"/>
    <property type="match status" value="1"/>
</dbReference>
<comment type="subcellular location">
    <subcellularLocation>
        <location evidence="1 13">Cytoplasm</location>
    </subcellularLocation>
</comment>
<dbReference type="GO" id="GO:0005829">
    <property type="term" value="C:cytosol"/>
    <property type="evidence" value="ECO:0007669"/>
    <property type="project" value="TreeGrafter"/>
</dbReference>
<dbReference type="InterPro" id="IPR045864">
    <property type="entry name" value="aa-tRNA-synth_II/BPL/LPL"/>
</dbReference>
<dbReference type="GO" id="GO:0000287">
    <property type="term" value="F:magnesium ion binding"/>
    <property type="evidence" value="ECO:0007669"/>
    <property type="project" value="UniProtKB-UniRule"/>
</dbReference>
<evidence type="ECO:0000256" key="13">
    <source>
        <dbReference type="HAMAP-Rule" id="MF_00252"/>
    </source>
</evidence>
<evidence type="ECO:0000256" key="5">
    <source>
        <dbReference type="ARBA" id="ARBA00022598"/>
    </source>
</evidence>
<dbReference type="InterPro" id="IPR012340">
    <property type="entry name" value="NA-bd_OB-fold"/>
</dbReference>
<dbReference type="InterPro" id="IPR006195">
    <property type="entry name" value="aa-tRNA-synth_II"/>
</dbReference>
<accession>A0A1I3CI03</accession>
<evidence type="ECO:0000256" key="11">
    <source>
        <dbReference type="ARBA" id="ARBA00023146"/>
    </source>
</evidence>
<dbReference type="InterPro" id="IPR044136">
    <property type="entry name" value="Lys-tRNA-ligase_II_N"/>
</dbReference>
<feature type="binding site" evidence="13">
    <location>
        <position position="410"/>
    </location>
    <ligand>
        <name>Mg(2+)</name>
        <dbReference type="ChEBI" id="CHEBI:18420"/>
        <label>2</label>
    </ligand>
</feature>
<comment type="cofactor">
    <cofactor evidence="13 14">
        <name>Mg(2+)</name>
        <dbReference type="ChEBI" id="CHEBI:18420"/>
    </cofactor>
    <text evidence="13 14">Binds 3 Mg(2+) ions per subunit.</text>
</comment>
<evidence type="ECO:0000256" key="3">
    <source>
        <dbReference type="ARBA" id="ARBA00011738"/>
    </source>
</evidence>
<evidence type="ECO:0000313" key="16">
    <source>
        <dbReference type="EMBL" id="SFH74105.1"/>
    </source>
</evidence>
<gene>
    <name evidence="13" type="primary">lysS</name>
    <name evidence="16" type="ORF">SAMN05192551_102402</name>
</gene>
<dbReference type="FunFam" id="2.40.50.140:FF:000024">
    <property type="entry name" value="Lysine--tRNA ligase"/>
    <property type="match status" value="1"/>
</dbReference>
<dbReference type="PIRSF" id="PIRSF039101">
    <property type="entry name" value="LysRS2"/>
    <property type="match status" value="1"/>
</dbReference>
<keyword evidence="4 13" id="KW-0963">Cytoplasm</keyword>
<dbReference type="Proteomes" id="UP000199287">
    <property type="component" value="Unassembled WGS sequence"/>
</dbReference>
<keyword evidence="10 13" id="KW-0648">Protein biosynthesis</keyword>
<reference evidence="17" key="1">
    <citation type="submission" date="2016-10" db="EMBL/GenBank/DDBJ databases">
        <authorList>
            <person name="Varghese N."/>
            <person name="Submissions S."/>
        </authorList>
    </citation>
    <scope>NUCLEOTIDE SEQUENCE [LARGE SCALE GENOMIC DNA]</scope>
    <source>
        <strain evidence="17">Z-7934</strain>
    </source>
</reference>
<keyword evidence="5 13" id="KW-0436">Ligase</keyword>
<keyword evidence="8 13" id="KW-0067">ATP-binding</keyword>
<evidence type="ECO:0000313" key="17">
    <source>
        <dbReference type="Proteomes" id="UP000199287"/>
    </source>
</evidence>
<dbReference type="NCBIfam" id="NF001756">
    <property type="entry name" value="PRK00484.1"/>
    <property type="match status" value="1"/>
</dbReference>
<dbReference type="PANTHER" id="PTHR42918">
    <property type="entry name" value="LYSYL-TRNA SYNTHETASE"/>
    <property type="match status" value="1"/>
</dbReference>
<evidence type="ECO:0000256" key="6">
    <source>
        <dbReference type="ARBA" id="ARBA00022723"/>
    </source>
</evidence>
<comment type="similarity">
    <text evidence="2 13">Belongs to the class-II aminoacyl-tRNA synthetase family.</text>
</comment>
<proteinExistence type="inferred from homology"/>
<dbReference type="CDD" id="cd04322">
    <property type="entry name" value="LysRS_N"/>
    <property type="match status" value="1"/>
</dbReference>
<feature type="domain" description="Aminoacyl-transfer RNA synthetases class-II family profile" evidence="15">
    <location>
        <begin position="173"/>
        <end position="491"/>
    </location>
</feature>
<keyword evidence="9 13" id="KW-0460">Magnesium</keyword>
<keyword evidence="7 13" id="KW-0547">Nucleotide-binding</keyword>
<organism evidence="16 17">
    <name type="scientific">Tindallia magadiensis</name>
    <dbReference type="NCBI Taxonomy" id="69895"/>
    <lineage>
        <taxon>Bacteria</taxon>
        <taxon>Bacillati</taxon>
        <taxon>Bacillota</taxon>
        <taxon>Clostridia</taxon>
        <taxon>Peptostreptococcales</taxon>
        <taxon>Tindalliaceae</taxon>
        <taxon>Tindallia</taxon>
    </lineage>
</organism>
<evidence type="ECO:0000256" key="14">
    <source>
        <dbReference type="RuleBase" id="RU000336"/>
    </source>
</evidence>
<dbReference type="InterPro" id="IPR018149">
    <property type="entry name" value="Lys-tRNA-synth_II_C"/>
</dbReference>
<dbReference type="OrthoDB" id="9801152at2"/>
<protein>
    <recommendedName>
        <fullName evidence="13">Lysine--tRNA ligase</fullName>
        <ecNumber evidence="13">6.1.1.6</ecNumber>
    </recommendedName>
    <alternativeName>
        <fullName evidence="13">Lysyl-tRNA synthetase</fullName>
        <shortName evidence="13">LysRS</shortName>
    </alternativeName>
</protein>
<dbReference type="Gene3D" id="3.30.930.10">
    <property type="entry name" value="Bira Bifunctional Protein, Domain 2"/>
    <property type="match status" value="1"/>
</dbReference>
<dbReference type="EMBL" id="FOQA01000002">
    <property type="protein sequence ID" value="SFH74105.1"/>
    <property type="molecule type" value="Genomic_DNA"/>
</dbReference>
<dbReference type="AlphaFoldDB" id="A0A1I3CI03"/>
<dbReference type="PRINTS" id="PR00982">
    <property type="entry name" value="TRNASYNTHLYS"/>
</dbReference>
<sequence>MSHDTEGQSLNELRKIRHAKLKKLKEAGKDPFENEKVDVSHYSQFIKDNYDELENEKVTMAGRIMTRREHGKATFINLQDKEGQIQIYVRLDRIGEQAYEDFQQFDIGDIIKVDGIVFKTKRGEVSVKADTVKLLTKSLQILPEKWHGLKDTDIRYRQRYVDLIVNPDVKNVFKIRSNTIKAIREYLDNRDYLEVETPILDTIAGGANAKPFITHHNTLDIDMYLRIATELHLKRLIVGGFDRVYEIGRIFRNEGMSIKHNPEFTSIELYQAYADYKDIMELTENLVAYVVEKTLGTTKVTYQNTEIEFKPPWKRMTMEESCKEFAKIDFSTIASDEEARQLGKKLGIDVEPEMSKGHIISEVFETYVEKHLIQPTFITNHPVEVSPLAKRNVENPAMTNRFEAFVNTWEIANAFSELNDPVDQRQRFLEQVKEKETGNEEAHPLDEDFLNALEIGLPPTGGMGLGIDRLVMLMTDSPSIRDVILFPTMKPLDMARDKE</sequence>
<dbReference type="EC" id="6.1.1.6" evidence="13"/>
<comment type="catalytic activity">
    <reaction evidence="12 13 14">
        <text>tRNA(Lys) + L-lysine + ATP = L-lysyl-tRNA(Lys) + AMP + diphosphate</text>
        <dbReference type="Rhea" id="RHEA:20792"/>
        <dbReference type="Rhea" id="RHEA-COMP:9696"/>
        <dbReference type="Rhea" id="RHEA-COMP:9697"/>
        <dbReference type="ChEBI" id="CHEBI:30616"/>
        <dbReference type="ChEBI" id="CHEBI:32551"/>
        <dbReference type="ChEBI" id="CHEBI:33019"/>
        <dbReference type="ChEBI" id="CHEBI:78442"/>
        <dbReference type="ChEBI" id="CHEBI:78529"/>
        <dbReference type="ChEBI" id="CHEBI:456215"/>
        <dbReference type="EC" id="6.1.1.6"/>
    </reaction>
</comment>
<feature type="binding site" evidence="13">
    <location>
        <position position="403"/>
    </location>
    <ligand>
        <name>Mg(2+)</name>
        <dbReference type="ChEBI" id="CHEBI:18420"/>
        <label>1</label>
    </ligand>
</feature>
<dbReference type="GO" id="GO:0004824">
    <property type="term" value="F:lysine-tRNA ligase activity"/>
    <property type="evidence" value="ECO:0007669"/>
    <property type="project" value="UniProtKB-UniRule"/>
</dbReference>
<evidence type="ECO:0000256" key="7">
    <source>
        <dbReference type="ARBA" id="ARBA00022741"/>
    </source>
</evidence>
<keyword evidence="17" id="KW-1185">Reference proteome</keyword>
<dbReference type="PANTHER" id="PTHR42918:SF15">
    <property type="entry name" value="LYSINE--TRNA LIGASE, CHLOROPLASTIC_MITOCHONDRIAL"/>
    <property type="match status" value="1"/>
</dbReference>
<evidence type="ECO:0000256" key="10">
    <source>
        <dbReference type="ARBA" id="ARBA00022917"/>
    </source>
</evidence>
<dbReference type="STRING" id="69895.SAMN05192551_102402"/>
<dbReference type="Pfam" id="PF01336">
    <property type="entry name" value="tRNA_anti-codon"/>
    <property type="match status" value="1"/>
</dbReference>
<evidence type="ECO:0000256" key="2">
    <source>
        <dbReference type="ARBA" id="ARBA00008226"/>
    </source>
</evidence>
<evidence type="ECO:0000256" key="12">
    <source>
        <dbReference type="ARBA" id="ARBA00048573"/>
    </source>
</evidence>
<dbReference type="InterPro" id="IPR004364">
    <property type="entry name" value="Aa-tRNA-synt_II"/>
</dbReference>